<evidence type="ECO:0000313" key="1">
    <source>
        <dbReference type="EMBL" id="ENY87773.1"/>
    </source>
</evidence>
<dbReference type="HOGENOM" id="CLU_1701555_0_0_9"/>
<name>N9WVZ5_CLOIN</name>
<dbReference type="AlphaFoldDB" id="N9WVZ5"/>
<evidence type="ECO:0000313" key="2">
    <source>
        <dbReference type="Proteomes" id="UP000013051"/>
    </source>
</evidence>
<gene>
    <name evidence="1" type="ORF">HMPREF1094_00224</name>
</gene>
<protein>
    <submittedName>
        <fullName evidence="1">Uncharacterized protein</fullName>
    </submittedName>
</protein>
<reference evidence="1 2" key="1">
    <citation type="submission" date="2013-01" db="EMBL/GenBank/DDBJ databases">
        <title>The Genome Sequence of Clostridium innocuum 2959.</title>
        <authorList>
            <consortium name="The Broad Institute Genome Sequencing Platform"/>
            <person name="Earl A."/>
            <person name="Ward D."/>
            <person name="Feldgarden M."/>
            <person name="Gevers D."/>
            <person name="Courvalin P."/>
            <person name="Lambert T."/>
            <person name="Walker B."/>
            <person name="Young S.K."/>
            <person name="Zeng Q."/>
            <person name="Gargeya S."/>
            <person name="Fitzgerald M."/>
            <person name="Haas B."/>
            <person name="Abouelleil A."/>
            <person name="Alvarado L."/>
            <person name="Arachchi H.M."/>
            <person name="Berlin A.M."/>
            <person name="Chapman S.B."/>
            <person name="Dewar J."/>
            <person name="Goldberg J."/>
            <person name="Griggs A."/>
            <person name="Gujja S."/>
            <person name="Hansen M."/>
            <person name="Howarth C."/>
            <person name="Imamovic A."/>
            <person name="Larimer J."/>
            <person name="McCowan C."/>
            <person name="Murphy C."/>
            <person name="Neiman D."/>
            <person name="Pearson M."/>
            <person name="Priest M."/>
            <person name="Roberts A."/>
            <person name="Saif S."/>
            <person name="Shea T."/>
            <person name="Sisk P."/>
            <person name="Sykes S."/>
            <person name="Wortman J."/>
            <person name="Nusbaum C."/>
            <person name="Birren B."/>
        </authorList>
    </citation>
    <scope>NUCLEOTIDE SEQUENCE [LARGE SCALE GENOMIC DNA]</scope>
    <source>
        <strain evidence="1 2">2959</strain>
    </source>
</reference>
<dbReference type="PATRIC" id="fig|999413.4.peg.239"/>
<dbReference type="RefSeq" id="WP_002605927.1">
    <property type="nucleotide sequence ID" value="NZ_KB850943.1"/>
</dbReference>
<sequence>MIEIKEVKEEDVLNIKENHVLSCFTDYLYHKHASDLIQEELVNIAAELSSGSTSTGIIRVSKDSKGGVSPWENELLTREHELIQVQDKHEEAMEVVHGWLANIRNADHKNIIMEYLINNRCENAEGAAEKCCTSSGNVCKVSKRIITNIARRLK</sequence>
<keyword evidence="2" id="KW-1185">Reference proteome</keyword>
<proteinExistence type="predicted"/>
<dbReference type="eggNOG" id="ENOG502ZDTP">
    <property type="taxonomic scope" value="Bacteria"/>
</dbReference>
<dbReference type="EMBL" id="AGYV01000001">
    <property type="protein sequence ID" value="ENY87773.1"/>
    <property type="molecule type" value="Genomic_DNA"/>
</dbReference>
<comment type="caution">
    <text evidence="1">The sequence shown here is derived from an EMBL/GenBank/DDBJ whole genome shotgun (WGS) entry which is preliminary data.</text>
</comment>
<accession>N9WVZ5</accession>
<organism evidence="1 2">
    <name type="scientific">[Clostridium] innocuum 2959</name>
    <dbReference type="NCBI Taxonomy" id="999413"/>
    <lineage>
        <taxon>Bacteria</taxon>
        <taxon>Bacillati</taxon>
        <taxon>Bacillota</taxon>
        <taxon>Clostridia</taxon>
        <taxon>Eubacteriales</taxon>
        <taxon>Clostridiaceae</taxon>
        <taxon>Clostridium</taxon>
    </lineage>
</organism>
<dbReference type="Proteomes" id="UP000013051">
    <property type="component" value="Unassembled WGS sequence"/>
</dbReference>